<feature type="region of interest" description="Disordered" evidence="1">
    <location>
        <begin position="301"/>
        <end position="331"/>
    </location>
</feature>
<dbReference type="InterPro" id="IPR022742">
    <property type="entry name" value="Hydrolase_4"/>
</dbReference>
<feature type="compositionally biased region" description="Basic and acidic residues" evidence="1">
    <location>
        <begin position="317"/>
        <end position="331"/>
    </location>
</feature>
<dbReference type="PRINTS" id="PR00111">
    <property type="entry name" value="ABHYDROLASE"/>
</dbReference>
<feature type="domain" description="Serine aminopeptidase S33" evidence="2">
    <location>
        <begin position="34"/>
        <end position="281"/>
    </location>
</feature>
<reference evidence="4" key="1">
    <citation type="submission" date="2017-05" db="EMBL/GenBank/DDBJ databases">
        <title>Complete and WGS of Bordetella genogroups.</title>
        <authorList>
            <person name="Spilker T."/>
            <person name="Lipuma J."/>
        </authorList>
    </citation>
    <scope>NUCLEOTIDE SEQUENCE [LARGE SCALE GENOMIC DNA]</scope>
    <source>
        <strain evidence="4">AU16122</strain>
    </source>
</reference>
<dbReference type="InterPro" id="IPR051044">
    <property type="entry name" value="MAG_DAG_Lipase"/>
</dbReference>
<dbReference type="Pfam" id="PF12146">
    <property type="entry name" value="Hydrolase_4"/>
    <property type="match status" value="1"/>
</dbReference>
<protein>
    <recommendedName>
        <fullName evidence="2">Serine aminopeptidase S33 domain-containing protein</fullName>
    </recommendedName>
</protein>
<proteinExistence type="predicted"/>
<dbReference type="PANTHER" id="PTHR11614">
    <property type="entry name" value="PHOSPHOLIPASE-RELATED"/>
    <property type="match status" value="1"/>
</dbReference>
<dbReference type="Proteomes" id="UP000216020">
    <property type="component" value="Unassembled WGS sequence"/>
</dbReference>
<evidence type="ECO:0000313" key="4">
    <source>
        <dbReference type="Proteomes" id="UP000216020"/>
    </source>
</evidence>
<organism evidence="3 4">
    <name type="scientific">Bordetella genomosp. 10</name>
    <dbReference type="NCBI Taxonomy" id="1416804"/>
    <lineage>
        <taxon>Bacteria</taxon>
        <taxon>Pseudomonadati</taxon>
        <taxon>Pseudomonadota</taxon>
        <taxon>Betaproteobacteria</taxon>
        <taxon>Burkholderiales</taxon>
        <taxon>Alcaligenaceae</taxon>
        <taxon>Bordetella</taxon>
    </lineage>
</organism>
<dbReference type="InterPro" id="IPR029058">
    <property type="entry name" value="AB_hydrolase_fold"/>
</dbReference>
<accession>A0A261SD47</accession>
<sequence>MGEPVRAPAVDGNSLVTPDGDRLPLRAWLPYRREPWAVIVALHGMNDYSNAFDQPAQYWAYYGIATYAYDQRGFGASARPGIWSDTNTMVADLNAAVTAVRARHPGVPVYVLGESMGGAVVAAALGSGPSGREPPLAREIAGAILSAPATWGRQSMNPFYTLTLWLGYQTFPGMQVEPPRGLKIMPSDNIPMLIQLGGDPLIIKRTRIDALKGLVDLMGAGEDALDHLPPGLPTLVMYGQNEQVLPKHLVAATLHHLQARENTTQLRVALYPDGYHMLLRDLHAETVWRDVLAWLRAPSATLPSGAEQPPTNIATRARHDGPKADAGHATN</sequence>
<evidence type="ECO:0000259" key="2">
    <source>
        <dbReference type="Pfam" id="PF12146"/>
    </source>
</evidence>
<dbReference type="Gene3D" id="3.40.50.1820">
    <property type="entry name" value="alpha/beta hydrolase"/>
    <property type="match status" value="1"/>
</dbReference>
<comment type="caution">
    <text evidence="3">The sequence shown here is derived from an EMBL/GenBank/DDBJ whole genome shotgun (WGS) entry which is preliminary data.</text>
</comment>
<dbReference type="AlphaFoldDB" id="A0A261SD47"/>
<dbReference type="SUPFAM" id="SSF53474">
    <property type="entry name" value="alpha/beta-Hydrolases"/>
    <property type="match status" value="1"/>
</dbReference>
<gene>
    <name evidence="3" type="ORF">CAL29_13560</name>
</gene>
<name>A0A261SD47_9BORD</name>
<dbReference type="InterPro" id="IPR000073">
    <property type="entry name" value="AB_hydrolase_1"/>
</dbReference>
<evidence type="ECO:0000313" key="3">
    <source>
        <dbReference type="EMBL" id="OZI35075.1"/>
    </source>
</evidence>
<dbReference type="EMBL" id="NEVM01000002">
    <property type="protein sequence ID" value="OZI35075.1"/>
    <property type="molecule type" value="Genomic_DNA"/>
</dbReference>
<keyword evidence="4" id="KW-1185">Reference proteome</keyword>
<dbReference type="OrthoDB" id="9806902at2"/>
<evidence type="ECO:0000256" key="1">
    <source>
        <dbReference type="SAM" id="MobiDB-lite"/>
    </source>
</evidence>